<comment type="catalytic activity">
    <reaction evidence="1">
        <text>S-adenosyl-L-methionine + a thiopurine = S-adenosyl-L-homocysteine + a thiopurine S-methylether.</text>
        <dbReference type="EC" id="2.1.1.67"/>
    </reaction>
</comment>
<evidence type="ECO:0000313" key="10">
    <source>
        <dbReference type="Proteomes" id="UP001249851"/>
    </source>
</evidence>
<dbReference type="PROSITE" id="PS51585">
    <property type="entry name" value="SAM_MT_TPMT"/>
    <property type="match status" value="1"/>
</dbReference>
<comment type="subcellular location">
    <subcellularLocation>
        <location evidence="2">Cytoplasm</location>
    </subcellularLocation>
</comment>
<evidence type="ECO:0000256" key="2">
    <source>
        <dbReference type="ARBA" id="ARBA00004496"/>
    </source>
</evidence>
<dbReference type="PANTHER" id="PTHR10259:SF11">
    <property type="entry name" value="THIOPURINE S-METHYLTRANSFERASE"/>
    <property type="match status" value="1"/>
</dbReference>
<keyword evidence="10" id="KW-1185">Reference proteome</keyword>
<protein>
    <recommendedName>
        <fullName evidence="4">thiopurine S-methyltransferase</fullName>
        <ecNumber evidence="4">2.1.1.67</ecNumber>
    </recommendedName>
</protein>
<accession>A0AAD9VC21</accession>
<sequence>MTRSNAQMDIGPPIYCSIMPKQEDYLLSEYWKKRWEKNDISWQRHEVHKFLVKYIDKLTDGRAKTRVFVPLCGKSLDMLWLADQGHDVVGVEISLLAIHSFFEENGLTFLKKQVKLAALIDPVDVYECVEKQITIFCCNVFSLSEEDTGGRFDAIWDRASLSAIQPAFGERGKRYTKKMRSLLADDGNYLLESHFYEVERNNEPPASLSMEFRNQLYEEDFVLKELEVEKSDEDFERKWGYSQELHYHLIKPKAK</sequence>
<evidence type="ECO:0000256" key="6">
    <source>
        <dbReference type="ARBA" id="ARBA00022603"/>
    </source>
</evidence>
<dbReference type="GO" id="GO:0032259">
    <property type="term" value="P:methylation"/>
    <property type="evidence" value="ECO:0007669"/>
    <property type="project" value="UniProtKB-KW"/>
</dbReference>
<dbReference type="EMBL" id="JARQWQ010000011">
    <property type="protein sequence ID" value="KAK2568547.1"/>
    <property type="molecule type" value="Genomic_DNA"/>
</dbReference>
<evidence type="ECO:0000256" key="4">
    <source>
        <dbReference type="ARBA" id="ARBA00011905"/>
    </source>
</evidence>
<dbReference type="InterPro" id="IPR025835">
    <property type="entry name" value="Thiopurine_S-MeTrfase"/>
</dbReference>
<proteinExistence type="inferred from homology"/>
<gene>
    <name evidence="9" type="ORF">P5673_006466</name>
</gene>
<dbReference type="PANTHER" id="PTHR10259">
    <property type="entry name" value="THIOPURINE S-METHYLTRANSFERASE"/>
    <property type="match status" value="1"/>
</dbReference>
<dbReference type="GO" id="GO:0005737">
    <property type="term" value="C:cytoplasm"/>
    <property type="evidence" value="ECO:0007669"/>
    <property type="project" value="UniProtKB-SubCell"/>
</dbReference>
<name>A0AAD9VC21_ACRCE</name>
<reference evidence="9" key="2">
    <citation type="journal article" date="2023" name="Science">
        <title>Genomic signatures of disease resistance in endangered staghorn corals.</title>
        <authorList>
            <person name="Vollmer S.V."/>
            <person name="Selwyn J.D."/>
            <person name="Despard B.A."/>
            <person name="Roesel C.L."/>
        </authorList>
    </citation>
    <scope>NUCLEOTIDE SEQUENCE</scope>
    <source>
        <strain evidence="9">K2</strain>
    </source>
</reference>
<dbReference type="AlphaFoldDB" id="A0AAD9VC21"/>
<dbReference type="InterPro" id="IPR029063">
    <property type="entry name" value="SAM-dependent_MTases_sf"/>
</dbReference>
<keyword evidence="8" id="KW-0949">S-adenosyl-L-methionine</keyword>
<dbReference type="GO" id="GO:0008119">
    <property type="term" value="F:thiopurine S-methyltransferase activity"/>
    <property type="evidence" value="ECO:0007669"/>
    <property type="project" value="UniProtKB-EC"/>
</dbReference>
<evidence type="ECO:0000256" key="5">
    <source>
        <dbReference type="ARBA" id="ARBA00022490"/>
    </source>
</evidence>
<keyword evidence="5" id="KW-0963">Cytoplasm</keyword>
<dbReference type="FunFam" id="3.40.50.150:FF:000101">
    <property type="entry name" value="Thiopurine S-methyltransferase"/>
    <property type="match status" value="1"/>
</dbReference>
<keyword evidence="7" id="KW-0808">Transferase</keyword>
<comment type="caution">
    <text evidence="9">The sequence shown here is derived from an EMBL/GenBank/DDBJ whole genome shotgun (WGS) entry which is preliminary data.</text>
</comment>
<dbReference type="InterPro" id="IPR008854">
    <property type="entry name" value="TPMT"/>
</dbReference>
<keyword evidence="6" id="KW-0489">Methyltransferase</keyword>
<comment type="similarity">
    <text evidence="3">Belongs to the class I-like SAM-binding methyltransferase superfamily. TPMT family.</text>
</comment>
<organism evidence="9 10">
    <name type="scientific">Acropora cervicornis</name>
    <name type="common">Staghorn coral</name>
    <dbReference type="NCBI Taxonomy" id="6130"/>
    <lineage>
        <taxon>Eukaryota</taxon>
        <taxon>Metazoa</taxon>
        <taxon>Cnidaria</taxon>
        <taxon>Anthozoa</taxon>
        <taxon>Hexacorallia</taxon>
        <taxon>Scleractinia</taxon>
        <taxon>Astrocoeniina</taxon>
        <taxon>Acroporidae</taxon>
        <taxon>Acropora</taxon>
    </lineage>
</organism>
<evidence type="ECO:0000256" key="8">
    <source>
        <dbReference type="ARBA" id="ARBA00022691"/>
    </source>
</evidence>
<evidence type="ECO:0000256" key="1">
    <source>
        <dbReference type="ARBA" id="ARBA00000903"/>
    </source>
</evidence>
<dbReference type="SUPFAM" id="SSF53335">
    <property type="entry name" value="S-adenosyl-L-methionine-dependent methyltransferases"/>
    <property type="match status" value="1"/>
</dbReference>
<evidence type="ECO:0000256" key="3">
    <source>
        <dbReference type="ARBA" id="ARBA00008145"/>
    </source>
</evidence>
<evidence type="ECO:0000313" key="9">
    <source>
        <dbReference type="EMBL" id="KAK2568547.1"/>
    </source>
</evidence>
<dbReference type="PIRSF" id="PIRSF023956">
    <property type="entry name" value="Thiopurine_S-methyltransferase"/>
    <property type="match status" value="1"/>
</dbReference>
<dbReference type="Pfam" id="PF05724">
    <property type="entry name" value="TPMT"/>
    <property type="match status" value="1"/>
</dbReference>
<reference evidence="9" key="1">
    <citation type="journal article" date="2023" name="G3 (Bethesda)">
        <title>Whole genome assembly and annotation of the endangered Caribbean coral Acropora cervicornis.</title>
        <authorList>
            <person name="Selwyn J.D."/>
            <person name="Vollmer S.V."/>
        </authorList>
    </citation>
    <scope>NUCLEOTIDE SEQUENCE</scope>
    <source>
        <strain evidence="9">K2</strain>
    </source>
</reference>
<evidence type="ECO:0000256" key="7">
    <source>
        <dbReference type="ARBA" id="ARBA00022679"/>
    </source>
</evidence>
<dbReference type="EC" id="2.1.1.67" evidence="4"/>
<dbReference type="Gene3D" id="3.40.50.150">
    <property type="entry name" value="Vaccinia Virus protein VP39"/>
    <property type="match status" value="1"/>
</dbReference>
<dbReference type="Proteomes" id="UP001249851">
    <property type="component" value="Unassembled WGS sequence"/>
</dbReference>